<keyword evidence="4" id="KW-1185">Reference proteome</keyword>
<feature type="region of interest" description="Disordered" evidence="2">
    <location>
        <begin position="87"/>
        <end position="144"/>
    </location>
</feature>
<feature type="compositionally biased region" description="Basic and acidic residues" evidence="2">
    <location>
        <begin position="133"/>
        <end position="144"/>
    </location>
</feature>
<dbReference type="EMBL" id="CAJVOS010000082">
    <property type="protein sequence ID" value="CAG8265743.1"/>
    <property type="molecule type" value="Genomic_DNA"/>
</dbReference>
<dbReference type="OrthoDB" id="5324651at2759"/>
<organism evidence="3 4">
    <name type="scientific">Penicillium olsonii</name>
    <dbReference type="NCBI Taxonomy" id="99116"/>
    <lineage>
        <taxon>Eukaryota</taxon>
        <taxon>Fungi</taxon>
        <taxon>Dikarya</taxon>
        <taxon>Ascomycota</taxon>
        <taxon>Pezizomycotina</taxon>
        <taxon>Eurotiomycetes</taxon>
        <taxon>Eurotiomycetidae</taxon>
        <taxon>Eurotiales</taxon>
        <taxon>Aspergillaceae</taxon>
        <taxon>Penicillium</taxon>
    </lineage>
</organism>
<sequence length="392" mass="44909">MAKNDPDERLVYLACQHIFRGSHSHVRKSKVIRSLIQENKPSLTDILREHNIDRTVQVVKKLLEDQVFDDTLKAKIRFPELFDVSPTQSAEREASEAEAARGEASTVREISEREVSRDTAIVSQAKPDDEGDRESKKSHLEREPDINQAIPSLYPVYIQYRCQHLITTTIQNLLEESCFEFAQQHFPRILITKGWDCPEAVELTAWTKLISQHPPQPAKVINKPIDELFGLLHELRHSAVHRLRKTANSIERLAENAQLFLEALDDLDRSEKVSVLRRELKGAIEELKRNKDLLEGKLQTQLKNIQKKRAELDICEQNAIKSMGIDDQQCQNDVAESLNGAVRNLISNETQNANGKGRLFSRDQWLYESEDEFPRADLTIYSPELDEGSSTE</sequence>
<evidence type="ECO:0008006" key="5">
    <source>
        <dbReference type="Google" id="ProtNLM"/>
    </source>
</evidence>
<evidence type="ECO:0000313" key="4">
    <source>
        <dbReference type="Proteomes" id="UP001153618"/>
    </source>
</evidence>
<gene>
    <name evidence="3" type="ORF">POLS_LOCUS9109</name>
</gene>
<protein>
    <recommendedName>
        <fullName evidence="5">Ubiquinol-cytochrome-c reductase cytochrome c1</fullName>
    </recommendedName>
</protein>
<name>A0A9W4IEP3_PENOL</name>
<dbReference type="Proteomes" id="UP001153618">
    <property type="component" value="Unassembled WGS sequence"/>
</dbReference>
<dbReference type="AlphaFoldDB" id="A0A9W4IEP3"/>
<proteinExistence type="predicted"/>
<evidence type="ECO:0000256" key="1">
    <source>
        <dbReference type="SAM" id="Coils"/>
    </source>
</evidence>
<comment type="caution">
    <text evidence="3">The sequence shown here is derived from an EMBL/GenBank/DDBJ whole genome shotgun (WGS) entry which is preliminary data.</text>
</comment>
<feature type="coiled-coil region" evidence="1">
    <location>
        <begin position="250"/>
        <end position="318"/>
    </location>
</feature>
<keyword evidence="1" id="KW-0175">Coiled coil</keyword>
<reference evidence="3" key="1">
    <citation type="submission" date="2021-07" db="EMBL/GenBank/DDBJ databases">
        <authorList>
            <person name="Branca A.L. A."/>
        </authorList>
    </citation>
    <scope>NUCLEOTIDE SEQUENCE</scope>
</reference>
<accession>A0A9W4IEP3</accession>
<evidence type="ECO:0000313" key="3">
    <source>
        <dbReference type="EMBL" id="CAG8265743.1"/>
    </source>
</evidence>
<evidence type="ECO:0000256" key="2">
    <source>
        <dbReference type="SAM" id="MobiDB-lite"/>
    </source>
</evidence>
<feature type="compositionally biased region" description="Basic and acidic residues" evidence="2">
    <location>
        <begin position="90"/>
        <end position="101"/>
    </location>
</feature>